<dbReference type="EMBL" id="SNWD01000002">
    <property type="protein sequence ID" value="TDN85403.1"/>
    <property type="molecule type" value="Genomic_DNA"/>
</dbReference>
<reference evidence="2 3" key="1">
    <citation type="submission" date="2019-03" db="EMBL/GenBank/DDBJ databases">
        <title>Genomic Encyclopedia of Type Strains, Phase IV (KMG-IV): sequencing the most valuable type-strain genomes for metagenomic binning, comparative biology and taxonomic classification.</title>
        <authorList>
            <person name="Goeker M."/>
        </authorList>
    </citation>
    <scope>NUCLEOTIDE SEQUENCE [LARGE SCALE GENOMIC DNA]</scope>
    <source>
        <strain evidence="2 3">DSM 25059</strain>
    </source>
</reference>
<dbReference type="OrthoDB" id="9793561at2"/>
<dbReference type="AlphaFoldDB" id="A0A4R6FUA7"/>
<dbReference type="Proteomes" id="UP000295493">
    <property type="component" value="Unassembled WGS sequence"/>
</dbReference>
<keyword evidence="3" id="KW-1185">Reference proteome</keyword>
<protein>
    <submittedName>
        <fullName evidence="2">Uncharacterized protein (TIGR02001 family)</fullName>
    </submittedName>
</protein>
<sequence>MRFSTILIGGILAAATATPAMAQDTAPPEPITISGSATLVTDYRYRGVSQTDKEMAFQAGLTVSHESGVYAGFWGSNLAGWGTFGGSNTELDLLGGVVVPVGGGGNLDLGLTWIMYPGGADTTDFAELHAKLSGEIGPLSLAANVSYAPPQKALGKVYYTGAAAAAGTPDDPGDKEDNLYLSGDGAYAIMNTPVTLDAHIGYSDGNSGLGPNGTSIAPTGTYFDWSLGGSVVYKSLTLGVHYIDTDISKSDAAYLLPNFSKGGTTPIADATVVFSIGASF</sequence>
<feature type="chain" id="PRO_5020694712" evidence="1">
    <location>
        <begin position="23"/>
        <end position="280"/>
    </location>
</feature>
<dbReference type="Pfam" id="PF09694">
    <property type="entry name" value="Gcw_chp"/>
    <property type="match status" value="1"/>
</dbReference>
<proteinExistence type="predicted"/>
<accession>A0A4R6FUA7</accession>
<evidence type="ECO:0000313" key="2">
    <source>
        <dbReference type="EMBL" id="TDN85403.1"/>
    </source>
</evidence>
<evidence type="ECO:0000313" key="3">
    <source>
        <dbReference type="Proteomes" id="UP000295493"/>
    </source>
</evidence>
<dbReference type="InterPro" id="IPR010239">
    <property type="entry name" value="CHP02001"/>
</dbReference>
<keyword evidence="1" id="KW-0732">Signal</keyword>
<name>A0A4R6FUA7_9SPHN</name>
<dbReference type="NCBIfam" id="TIGR02001">
    <property type="entry name" value="gcw_chp"/>
    <property type="match status" value="1"/>
</dbReference>
<organism evidence="2 3">
    <name type="scientific">Stakelama pacifica</name>
    <dbReference type="NCBI Taxonomy" id="517720"/>
    <lineage>
        <taxon>Bacteria</taxon>
        <taxon>Pseudomonadati</taxon>
        <taxon>Pseudomonadota</taxon>
        <taxon>Alphaproteobacteria</taxon>
        <taxon>Sphingomonadales</taxon>
        <taxon>Sphingomonadaceae</taxon>
        <taxon>Stakelama</taxon>
    </lineage>
</organism>
<evidence type="ECO:0000256" key="1">
    <source>
        <dbReference type="SAM" id="SignalP"/>
    </source>
</evidence>
<dbReference type="RefSeq" id="WP_133494352.1">
    <property type="nucleotide sequence ID" value="NZ_BMLU01000002.1"/>
</dbReference>
<gene>
    <name evidence="2" type="ORF">EV664_102109</name>
</gene>
<feature type="signal peptide" evidence="1">
    <location>
        <begin position="1"/>
        <end position="22"/>
    </location>
</feature>
<comment type="caution">
    <text evidence="2">The sequence shown here is derived from an EMBL/GenBank/DDBJ whole genome shotgun (WGS) entry which is preliminary data.</text>
</comment>